<reference evidence="7" key="1">
    <citation type="submission" date="2023-05" db="EMBL/GenBank/DDBJ databases">
        <title>Nepenthes gracilis genome sequencing.</title>
        <authorList>
            <person name="Fukushima K."/>
        </authorList>
    </citation>
    <scope>NUCLEOTIDE SEQUENCE</scope>
    <source>
        <strain evidence="7">SING2019-196</strain>
    </source>
</reference>
<dbReference type="SUPFAM" id="SSF101941">
    <property type="entry name" value="NAC domain"/>
    <property type="match status" value="1"/>
</dbReference>
<dbReference type="Gene3D" id="2.170.150.80">
    <property type="entry name" value="NAC domain"/>
    <property type="match status" value="1"/>
</dbReference>
<evidence type="ECO:0000259" key="6">
    <source>
        <dbReference type="PROSITE" id="PS51005"/>
    </source>
</evidence>
<keyword evidence="2" id="KW-0238">DNA-binding</keyword>
<dbReference type="InterPro" id="IPR036093">
    <property type="entry name" value="NAC_dom_sf"/>
</dbReference>
<dbReference type="AlphaFoldDB" id="A0AAD3T6Q8"/>
<gene>
    <name evidence="7" type="ORF">Nepgr_025565</name>
</gene>
<dbReference type="GO" id="GO:0006355">
    <property type="term" value="P:regulation of DNA-templated transcription"/>
    <property type="evidence" value="ECO:0007669"/>
    <property type="project" value="InterPro"/>
</dbReference>
<evidence type="ECO:0000256" key="1">
    <source>
        <dbReference type="ARBA" id="ARBA00023015"/>
    </source>
</evidence>
<keyword evidence="4" id="KW-0539">Nucleus</keyword>
<feature type="domain" description="NAC" evidence="6">
    <location>
        <begin position="8"/>
        <end position="166"/>
    </location>
</feature>
<dbReference type="NCBIfam" id="TIGR01571">
    <property type="entry name" value="A_thal_Cys_rich"/>
    <property type="match status" value="1"/>
</dbReference>
<dbReference type="GO" id="GO:0003677">
    <property type="term" value="F:DNA binding"/>
    <property type="evidence" value="ECO:0007669"/>
    <property type="project" value="UniProtKB-KW"/>
</dbReference>
<dbReference type="Pfam" id="PF04749">
    <property type="entry name" value="PLAC8"/>
    <property type="match status" value="1"/>
</dbReference>
<protein>
    <recommendedName>
        <fullName evidence="6">NAC domain-containing protein</fullName>
    </recommendedName>
</protein>
<dbReference type="Proteomes" id="UP001279734">
    <property type="component" value="Unassembled WGS sequence"/>
</dbReference>
<keyword evidence="8" id="KW-1185">Reference proteome</keyword>
<dbReference type="EMBL" id="BSYO01000026">
    <property type="protein sequence ID" value="GMH23722.1"/>
    <property type="molecule type" value="Genomic_DNA"/>
</dbReference>
<dbReference type="InterPro" id="IPR006461">
    <property type="entry name" value="PLAC_motif_containing"/>
</dbReference>
<accession>A0AAD3T6Q8</accession>
<keyword evidence="1" id="KW-0805">Transcription regulation</keyword>
<evidence type="ECO:0000313" key="7">
    <source>
        <dbReference type="EMBL" id="GMH23722.1"/>
    </source>
</evidence>
<dbReference type="Pfam" id="PF02365">
    <property type="entry name" value="NAM"/>
    <property type="match status" value="1"/>
</dbReference>
<feature type="region of interest" description="Disordered" evidence="5">
    <location>
        <begin position="133"/>
        <end position="153"/>
    </location>
</feature>
<dbReference type="GO" id="GO:0048731">
    <property type="term" value="P:system development"/>
    <property type="evidence" value="ECO:0007669"/>
    <property type="project" value="TreeGrafter"/>
</dbReference>
<evidence type="ECO:0000313" key="8">
    <source>
        <dbReference type="Proteomes" id="UP001279734"/>
    </source>
</evidence>
<evidence type="ECO:0000256" key="4">
    <source>
        <dbReference type="ARBA" id="ARBA00023242"/>
    </source>
</evidence>
<evidence type="ECO:0000256" key="3">
    <source>
        <dbReference type="ARBA" id="ARBA00023163"/>
    </source>
</evidence>
<keyword evidence="3" id="KW-0804">Transcription</keyword>
<sequence>MADSNVNLPPGFRFDPTDEELLLHFLRRKVARLPSHHPDVIPDLDLLPYSPWELQGKAVSGGGKWYYYSRRTPHRTTDAGYWKQTGRDEAITSRSNNAKIGVKNSWMFHVGQPPEGASTNWMMHQYRLPETAAGATTDGGTSSSRRGHPKQSYHHSGIHFFRVKMKGHYIPLGQSDREPEAVLANNQQLPAPSDGPIQWSSGICACCDDMQSCFIGLCCPCYLFAKNAEFLGSGTLIGSCTTHFVLWALVNTVCCLLTEGLLLGLPGCFVACYACNYRRTLRSNYNLQEAPCGDFATHFCCHFCAVCQEYREIRYRSSEPNYPDLNLSVITVPTTQKMESTPGN</sequence>
<name>A0AAD3T6Q8_NEPGR</name>
<evidence type="ECO:0000256" key="2">
    <source>
        <dbReference type="ARBA" id="ARBA00023125"/>
    </source>
</evidence>
<dbReference type="PROSITE" id="PS51005">
    <property type="entry name" value="NAC"/>
    <property type="match status" value="1"/>
</dbReference>
<dbReference type="InterPro" id="IPR003441">
    <property type="entry name" value="NAC-dom"/>
</dbReference>
<dbReference type="PANTHER" id="PTHR31719">
    <property type="entry name" value="NAC TRANSCRIPTION FACTOR 56"/>
    <property type="match status" value="1"/>
</dbReference>
<feature type="compositionally biased region" description="Low complexity" evidence="5">
    <location>
        <begin position="133"/>
        <end position="144"/>
    </location>
</feature>
<organism evidence="7 8">
    <name type="scientific">Nepenthes gracilis</name>
    <name type="common">Slender pitcher plant</name>
    <dbReference type="NCBI Taxonomy" id="150966"/>
    <lineage>
        <taxon>Eukaryota</taxon>
        <taxon>Viridiplantae</taxon>
        <taxon>Streptophyta</taxon>
        <taxon>Embryophyta</taxon>
        <taxon>Tracheophyta</taxon>
        <taxon>Spermatophyta</taxon>
        <taxon>Magnoliopsida</taxon>
        <taxon>eudicotyledons</taxon>
        <taxon>Gunneridae</taxon>
        <taxon>Pentapetalae</taxon>
        <taxon>Caryophyllales</taxon>
        <taxon>Nepenthaceae</taxon>
        <taxon>Nepenthes</taxon>
    </lineage>
</organism>
<proteinExistence type="predicted"/>
<dbReference type="PANTHER" id="PTHR31719:SF134">
    <property type="entry name" value="NAC DOMAIN-CONTAINING PROTEIN 104"/>
    <property type="match status" value="1"/>
</dbReference>
<evidence type="ECO:0000256" key="5">
    <source>
        <dbReference type="SAM" id="MobiDB-lite"/>
    </source>
</evidence>
<comment type="caution">
    <text evidence="7">The sequence shown here is derived from an EMBL/GenBank/DDBJ whole genome shotgun (WGS) entry which is preliminary data.</text>
</comment>